<dbReference type="InterPro" id="IPR002669">
    <property type="entry name" value="UreD"/>
</dbReference>
<dbReference type="Pfam" id="PF01774">
    <property type="entry name" value="UreD"/>
    <property type="match status" value="1"/>
</dbReference>
<sequence length="316" mass="34739">MIPAAFHPWSRAEALGASMPEFASFQDEPPQMRSGTVGKTGFLRLGFERRSGQTILTDLQRRAPYMVQRPLYCDEAIPGLASVFLITTTGCVLQGDRLGLDVSLGPAAQVHLTSQSATKIHAMDANYAAQSQTITLADGAYLEFLPDPVIPHRHSRFLSDTQICVAPSATLLFSEIIQPGRKHHHPDECFGATVLSISTSAARPDGRSLFAEKLVIEPQRYQMRQTGVMNSFDVLANVILCTPMERAERIHERMQAAVDLADGIAFGACRLPNEAGLIFKVLGRETAQVKAKVREFWGIVREEVVGAALPPPYLWR</sequence>
<dbReference type="HAMAP" id="MF_01384">
    <property type="entry name" value="UreD"/>
    <property type="match status" value="1"/>
</dbReference>
<keyword evidence="2 3" id="KW-0143">Chaperone</keyword>
<evidence type="ECO:0000256" key="2">
    <source>
        <dbReference type="ARBA" id="ARBA00023186"/>
    </source>
</evidence>
<organism evidence="4 5">
    <name type="scientific">Bradyrhizobium arachidis</name>
    <dbReference type="NCBI Taxonomy" id="858423"/>
    <lineage>
        <taxon>Bacteria</taxon>
        <taxon>Pseudomonadati</taxon>
        <taxon>Pseudomonadota</taxon>
        <taxon>Alphaproteobacteria</taxon>
        <taxon>Hyphomicrobiales</taxon>
        <taxon>Nitrobacteraceae</taxon>
        <taxon>Bradyrhizobium</taxon>
    </lineage>
</organism>
<comment type="similarity">
    <text evidence="1 3">Belongs to the UreD family.</text>
</comment>
<evidence type="ECO:0000256" key="1">
    <source>
        <dbReference type="ARBA" id="ARBA00007177"/>
    </source>
</evidence>
<dbReference type="GO" id="GO:0016151">
    <property type="term" value="F:nickel cation binding"/>
    <property type="evidence" value="ECO:0007669"/>
    <property type="project" value="UniProtKB-UniRule"/>
</dbReference>
<dbReference type="KEGG" id="barh:WN72_18490"/>
<gene>
    <name evidence="3" type="primary">ureD</name>
    <name evidence="4" type="ORF">WN72_18490</name>
</gene>
<keyword evidence="3" id="KW-0996">Nickel insertion</keyword>
<proteinExistence type="inferred from homology"/>
<protein>
    <recommendedName>
        <fullName evidence="3">Urease accessory protein UreD</fullName>
    </recommendedName>
</protein>
<dbReference type="Proteomes" id="UP000594015">
    <property type="component" value="Chromosome"/>
</dbReference>
<dbReference type="EMBL" id="CP030050">
    <property type="protein sequence ID" value="QOZ68078.1"/>
    <property type="molecule type" value="Genomic_DNA"/>
</dbReference>
<keyword evidence="3" id="KW-0963">Cytoplasm</keyword>
<name>A0AAE7TGP5_9BRAD</name>
<dbReference type="AlphaFoldDB" id="A0AAE7TGP5"/>
<comment type="function">
    <text evidence="3">Required for maturation of urease via the functional incorporation of the urease nickel metallocenter.</text>
</comment>
<dbReference type="PANTHER" id="PTHR33643:SF1">
    <property type="entry name" value="UREASE ACCESSORY PROTEIN D"/>
    <property type="match status" value="1"/>
</dbReference>
<evidence type="ECO:0000313" key="4">
    <source>
        <dbReference type="EMBL" id="QOZ68078.1"/>
    </source>
</evidence>
<dbReference type="PANTHER" id="PTHR33643">
    <property type="entry name" value="UREASE ACCESSORY PROTEIN D"/>
    <property type="match status" value="1"/>
</dbReference>
<evidence type="ECO:0000313" key="5">
    <source>
        <dbReference type="Proteomes" id="UP000594015"/>
    </source>
</evidence>
<dbReference type="GO" id="GO:0005737">
    <property type="term" value="C:cytoplasm"/>
    <property type="evidence" value="ECO:0007669"/>
    <property type="project" value="UniProtKB-SubCell"/>
</dbReference>
<accession>A0AAE7TGP5</accession>
<dbReference type="RefSeq" id="WP_092217456.1">
    <property type="nucleotide sequence ID" value="NZ_CP030050.1"/>
</dbReference>
<comment type="subunit">
    <text evidence="3">UreD, UreF and UreG form a complex that acts as a GTP-hydrolysis-dependent molecular chaperone, activating the urease apoprotein by helping to assemble the nickel containing metallocenter of UreC. The UreE protein probably delivers the nickel.</text>
</comment>
<evidence type="ECO:0000256" key="3">
    <source>
        <dbReference type="HAMAP-Rule" id="MF_01384"/>
    </source>
</evidence>
<comment type="subcellular location">
    <subcellularLocation>
        <location evidence="3">Cytoplasm</location>
    </subcellularLocation>
</comment>
<reference evidence="4 5" key="1">
    <citation type="submission" date="2018-06" db="EMBL/GenBank/DDBJ databases">
        <title>Comparative genomics of Bradyrhizobium nodulating Arachidis hypogaea.</title>
        <authorList>
            <person name="Li Y."/>
        </authorList>
    </citation>
    <scope>NUCLEOTIDE SEQUENCE [LARGE SCALE GENOMIC DNA]</scope>
    <source>
        <strain evidence="4 5">CCBAU 051107</strain>
    </source>
</reference>